<dbReference type="RefSeq" id="WP_128196187.1">
    <property type="nucleotide sequence ID" value="NZ_SACT01000001.1"/>
</dbReference>
<dbReference type="InterPro" id="IPR019734">
    <property type="entry name" value="TPR_rpt"/>
</dbReference>
<gene>
    <name evidence="4" type="ORF">ENE75_05000</name>
</gene>
<dbReference type="SUPFAM" id="SSF48452">
    <property type="entry name" value="TPR-like"/>
    <property type="match status" value="1"/>
</dbReference>
<dbReference type="PROSITE" id="PS50005">
    <property type="entry name" value="TPR"/>
    <property type="match status" value="1"/>
</dbReference>
<reference evidence="4 5" key="1">
    <citation type="submission" date="2019-01" db="EMBL/GenBank/DDBJ databases">
        <authorList>
            <person name="Chen W.-M."/>
        </authorList>
    </citation>
    <scope>NUCLEOTIDE SEQUENCE [LARGE SCALE GENOMIC DNA]</scope>
    <source>
        <strain evidence="4 5">ICH-3</strain>
    </source>
</reference>
<evidence type="ECO:0000313" key="5">
    <source>
        <dbReference type="Proteomes" id="UP000288178"/>
    </source>
</evidence>
<sequence>MESPSALSYDFSIELVAPAKAPPAQAAPVQRDISATRALVVDGQPGSRSLLMAQLRDIGVGMVKHAACPSDARVLLERGAYDFVFCEASFPDPDESGHDLLEELRRERLLPYGTAFIMVTAEADYGAVREAAESVVDGYLLRPYSTQNLSDRVHEARRRKQALADVYAAVEAGRTDHAIELAMARVTAKGSYWRLCARLAAELLLQAERLDEAVDLLQSLAEDSTMGWARLALSRARAARGETALARREIETLVKDSPDYADAYDVLGMLQVDQGEFAGALETYRTASRLTPGCLLRQQHNGTLAFYAGASEEALRCLERVVALGLESRLFDALTLALLALCGHDLGQAKAVSRALEQLQAFQRRHPGSARLRRMTLVPLTLEALGNGDMAAARAGFQRLAGEHRSDSFDVEAATLLLALAARMPADLRHEPELTSLRQDLARRCCVSRVVSDILVMAAGRDPQTAEIILTAHAEIHGIAERAVAMSARQRPRQAIKLLLERGRATLNAKLIDMAAMIAVRHRAALEDADAMLDLISQLQERYCRPVTHLAGVMRARRPPGALALRGQPAVTRRRPSA</sequence>
<dbReference type="EMBL" id="SACT01000001">
    <property type="protein sequence ID" value="RVT54214.1"/>
    <property type="molecule type" value="Genomic_DNA"/>
</dbReference>
<dbReference type="Pfam" id="PF00072">
    <property type="entry name" value="Response_reg"/>
    <property type="match status" value="1"/>
</dbReference>
<dbReference type="PROSITE" id="PS50110">
    <property type="entry name" value="RESPONSE_REGULATORY"/>
    <property type="match status" value="1"/>
</dbReference>
<dbReference type="InterPro" id="IPR011990">
    <property type="entry name" value="TPR-like_helical_dom_sf"/>
</dbReference>
<dbReference type="SMART" id="SM00448">
    <property type="entry name" value="REC"/>
    <property type="match status" value="1"/>
</dbReference>
<name>A0A3S2VZT9_9BURK</name>
<dbReference type="GO" id="GO:0000160">
    <property type="term" value="P:phosphorelay signal transduction system"/>
    <property type="evidence" value="ECO:0007669"/>
    <property type="project" value="InterPro"/>
</dbReference>
<feature type="repeat" description="TPR" evidence="2">
    <location>
        <begin position="261"/>
        <end position="294"/>
    </location>
</feature>
<comment type="caution">
    <text evidence="4">The sequence shown here is derived from an EMBL/GenBank/DDBJ whole genome shotgun (WGS) entry which is preliminary data.</text>
</comment>
<dbReference type="Gene3D" id="3.40.50.2300">
    <property type="match status" value="1"/>
</dbReference>
<comment type="caution">
    <text evidence="1">Lacks conserved residue(s) required for the propagation of feature annotation.</text>
</comment>
<keyword evidence="5" id="KW-1185">Reference proteome</keyword>
<evidence type="ECO:0000313" key="4">
    <source>
        <dbReference type="EMBL" id="RVT54214.1"/>
    </source>
</evidence>
<organism evidence="4 5">
    <name type="scientific">Rubrivivax albus</name>
    <dbReference type="NCBI Taxonomy" id="2499835"/>
    <lineage>
        <taxon>Bacteria</taxon>
        <taxon>Pseudomonadati</taxon>
        <taxon>Pseudomonadota</taxon>
        <taxon>Betaproteobacteria</taxon>
        <taxon>Burkholderiales</taxon>
        <taxon>Sphaerotilaceae</taxon>
        <taxon>Rubrivivax</taxon>
    </lineage>
</organism>
<dbReference type="Gene3D" id="1.25.40.10">
    <property type="entry name" value="Tetratricopeptide repeat domain"/>
    <property type="match status" value="1"/>
</dbReference>
<proteinExistence type="predicted"/>
<evidence type="ECO:0000256" key="1">
    <source>
        <dbReference type="PROSITE-ProRule" id="PRU00169"/>
    </source>
</evidence>
<evidence type="ECO:0000256" key="2">
    <source>
        <dbReference type="PROSITE-ProRule" id="PRU00339"/>
    </source>
</evidence>
<dbReference type="InterPro" id="IPR011006">
    <property type="entry name" value="CheY-like_superfamily"/>
</dbReference>
<dbReference type="Proteomes" id="UP000288178">
    <property type="component" value="Unassembled WGS sequence"/>
</dbReference>
<feature type="domain" description="Response regulatory" evidence="3">
    <location>
        <begin position="37"/>
        <end position="157"/>
    </location>
</feature>
<dbReference type="SUPFAM" id="SSF52172">
    <property type="entry name" value="CheY-like"/>
    <property type="match status" value="1"/>
</dbReference>
<evidence type="ECO:0000259" key="3">
    <source>
        <dbReference type="PROSITE" id="PS50110"/>
    </source>
</evidence>
<keyword evidence="2" id="KW-0802">TPR repeat</keyword>
<dbReference type="InterPro" id="IPR001789">
    <property type="entry name" value="Sig_transdc_resp-reg_receiver"/>
</dbReference>
<dbReference type="Pfam" id="PF14559">
    <property type="entry name" value="TPR_19"/>
    <property type="match status" value="1"/>
</dbReference>
<accession>A0A3S2VZT9</accession>
<dbReference type="OrthoDB" id="7298659at2"/>
<protein>
    <submittedName>
        <fullName evidence="4">Response regulator</fullName>
    </submittedName>
</protein>
<dbReference type="AlphaFoldDB" id="A0A3S2VZT9"/>